<dbReference type="EC" id="1.17.4.1" evidence="2"/>
<dbReference type="Pfam" id="PF00317">
    <property type="entry name" value="Ribonuc_red_lgN"/>
    <property type="match status" value="1"/>
</dbReference>
<dbReference type="Gene3D" id="3.20.70.20">
    <property type="match status" value="1"/>
</dbReference>
<evidence type="ECO:0000259" key="3">
    <source>
        <dbReference type="Pfam" id="PF00317"/>
    </source>
</evidence>
<dbReference type="Proteomes" id="UP000296355">
    <property type="component" value="Segment"/>
</dbReference>
<name>A0A0R5ZDU1_9GAMA</name>
<dbReference type="KEGG" id="vg:65099509"/>
<dbReference type="PANTHER" id="PTHR11573:SF6">
    <property type="entry name" value="RIBONUCLEOSIDE-DIPHOSPHATE REDUCTASE LARGE SUBUNIT"/>
    <property type="match status" value="1"/>
</dbReference>
<dbReference type="SUPFAM" id="SSF51998">
    <property type="entry name" value="PFL-like glycyl radical enzymes"/>
    <property type="match status" value="1"/>
</dbReference>
<keyword evidence="2" id="KW-0215">Deoxyribonucleotide synthesis</keyword>
<dbReference type="PANTHER" id="PTHR11573">
    <property type="entry name" value="RIBONUCLEOSIDE-DIPHOSPHATE REDUCTASE LARGE CHAIN"/>
    <property type="match status" value="1"/>
</dbReference>
<organism evidence="5 6">
    <name type="scientific">phocid gammaherpesvirus 3</name>
    <dbReference type="NCBI Taxonomy" id="2560643"/>
    <lineage>
        <taxon>Viruses</taxon>
        <taxon>Duplodnaviria</taxon>
        <taxon>Heunggongvirae</taxon>
        <taxon>Peploviricota</taxon>
        <taxon>Herviviricetes</taxon>
        <taxon>Herpesvirales</taxon>
        <taxon>Orthoherpesviridae</taxon>
        <taxon>Gammaherpesvirinae</taxon>
        <taxon>Percavirus</taxon>
        <taxon>Percavirus phocidgamma3</taxon>
    </lineage>
</organism>
<keyword evidence="6" id="KW-1185">Reference proteome</keyword>
<comment type="function">
    <text evidence="2">Provides the precursors necessary for DNA synthesis. Catalyzes the biosynthesis of deoxyribonucleotides from the corresponding ribonucleotides.</text>
</comment>
<dbReference type="GO" id="GO:0005524">
    <property type="term" value="F:ATP binding"/>
    <property type="evidence" value="ECO:0007669"/>
    <property type="project" value="InterPro"/>
</dbReference>
<dbReference type="InterPro" id="IPR000788">
    <property type="entry name" value="RNR_lg_C"/>
</dbReference>
<comment type="catalytic activity">
    <reaction evidence="2">
        <text>a 2'-deoxyribonucleoside 5'-diphosphate + [thioredoxin]-disulfide + H2O = a ribonucleoside 5'-diphosphate + [thioredoxin]-dithiol</text>
        <dbReference type="Rhea" id="RHEA:23252"/>
        <dbReference type="Rhea" id="RHEA-COMP:10698"/>
        <dbReference type="Rhea" id="RHEA-COMP:10700"/>
        <dbReference type="ChEBI" id="CHEBI:15377"/>
        <dbReference type="ChEBI" id="CHEBI:29950"/>
        <dbReference type="ChEBI" id="CHEBI:50058"/>
        <dbReference type="ChEBI" id="CHEBI:57930"/>
        <dbReference type="ChEBI" id="CHEBI:73316"/>
        <dbReference type="EC" id="1.17.4.1"/>
    </reaction>
</comment>
<evidence type="ECO:0000256" key="1">
    <source>
        <dbReference type="ARBA" id="ARBA00010406"/>
    </source>
</evidence>
<dbReference type="InterPro" id="IPR013346">
    <property type="entry name" value="NrdE_NrdA_C"/>
</dbReference>
<dbReference type="InterPro" id="IPR013509">
    <property type="entry name" value="RNR_lsu_N"/>
</dbReference>
<dbReference type="InterPro" id="IPR039718">
    <property type="entry name" value="Rrm1"/>
</dbReference>
<dbReference type="GO" id="GO:0009263">
    <property type="term" value="P:deoxyribonucleotide biosynthetic process"/>
    <property type="evidence" value="ECO:0007669"/>
    <property type="project" value="UniProtKB-KW"/>
</dbReference>
<sequence>MACLLYQNQEAALQTLINSLKLSAGWSLEANKMAGRLEHMRMSSKTPKTTLEYLHVFGSLLKPYVRKFLRNNYEMIDNVCAAYKNSAEYEHLVSRGYLSAKRFYDTYVLKTETHYESPVQTFVRMSAFFTCQVFKHQFLQRSLEAIQLDNWGETTGTEEEVFNYFFEHLSSMLVCCATPVMRSAGVIGQNLASCFILAPDVTSEENTISVLSEDLAPLLQSKSGVGMDVTTFTKSGKNILSCLKLINSQVEFFNDNNIRPVSVAAYLELWHEQVEDFLSAKLPENPERCSAIFQGVCIPSLFFRLYEQNPDSPWYLFSSDVGVKLKSSYGEQFDSTYQLLVDEKMYTRVVSVKSLMFMLINTIIKTGSPYILLKEALNEHHWHDTQDDAINCANLCAEVIQQPGEETAVCNLANICLPRCLVPLNPILSSNERNSREFKISVTSPDFIFSDKKLSRGVQAAVFMVNCSILGGAVPTMGAEYKQAERSMGIGVQGLADVFAYLNMSYDDPKSARLDAFIFEQLYFHSVNISNKIVTLGGATPFDGFNKSKLSKGIFHWEGWGLNYDDLHYGRWVWENLRESVMKHGTFNSQFVALMPTAGTSQLTGYAEAFYPFYANISSKVSNKEEIVKPNITFLEHLKPADLHVVKKCGGDITELPEELQRRYKPFLSAFDISPELQIVRAKSRAPFVDQSQSFSFFLKEQNVKNASYLKNLLILGYKFKLKTIMYYCRIQKQSSLTAFECLDNNDVTTLKENTETEHYKEESHSTEKACALPQNTDCLACQ</sequence>
<evidence type="ECO:0000313" key="6">
    <source>
        <dbReference type="Proteomes" id="UP000296355"/>
    </source>
</evidence>
<keyword evidence="2" id="KW-0560">Oxidoreductase</keyword>
<reference evidence="5" key="1">
    <citation type="submission" date="2014-11" db="EMBL/GenBank/DDBJ databases">
        <title>Gammaherpesviruses are widespread among seal species in Canada.</title>
        <authorList>
            <person name="Bellehumeur C."/>
            <person name="Nielsen O."/>
            <person name="Measures L."/>
            <person name="Harwood L."/>
            <person name="Boyle B."/>
            <person name="Gagnon C.A."/>
        </authorList>
    </citation>
    <scope>NUCLEOTIDE SEQUENCE [LARGE SCALE GENOMIC DNA]</scope>
    <source>
        <strain evidence="5">FMV04-1493874</strain>
    </source>
</reference>
<dbReference type="EMBL" id="KP136799">
    <property type="protein sequence ID" value="AJG42988.1"/>
    <property type="molecule type" value="Genomic_DNA"/>
</dbReference>
<evidence type="ECO:0000259" key="4">
    <source>
        <dbReference type="Pfam" id="PF02867"/>
    </source>
</evidence>
<feature type="domain" description="Ribonucleotide reductase large subunit N-terminal" evidence="3">
    <location>
        <begin position="94"/>
        <end position="185"/>
    </location>
</feature>
<dbReference type="PRINTS" id="PR01183">
    <property type="entry name" value="RIBORDTASEM1"/>
</dbReference>
<dbReference type="Pfam" id="PF02867">
    <property type="entry name" value="Ribonuc_red_lgC"/>
    <property type="match status" value="1"/>
</dbReference>
<evidence type="ECO:0000313" key="5">
    <source>
        <dbReference type="EMBL" id="AJG42988.1"/>
    </source>
</evidence>
<dbReference type="GO" id="GO:0004748">
    <property type="term" value="F:ribonucleoside-diphosphate reductase activity, thioredoxin disulfide as acceptor"/>
    <property type="evidence" value="ECO:0007669"/>
    <property type="project" value="UniProtKB-EC"/>
</dbReference>
<accession>A0A0R5ZDU1</accession>
<dbReference type="RefSeq" id="YP_010084519.1">
    <property type="nucleotide sequence ID" value="NC_055139.1"/>
</dbReference>
<evidence type="ECO:0000256" key="2">
    <source>
        <dbReference type="RuleBase" id="RU003410"/>
    </source>
</evidence>
<dbReference type="UniPathway" id="UPA00326"/>
<protein>
    <recommendedName>
        <fullName evidence="2">Ribonucleoside-diphosphate reductase</fullName>
        <ecNumber evidence="2">1.17.4.1</ecNumber>
    </recommendedName>
</protein>
<comment type="similarity">
    <text evidence="1 2">Belongs to the ribonucleoside diphosphate reductase large chain family.</text>
</comment>
<dbReference type="GeneID" id="65099509"/>
<dbReference type="NCBIfam" id="TIGR02506">
    <property type="entry name" value="NrdE_NrdA"/>
    <property type="match status" value="1"/>
</dbReference>
<proteinExistence type="inferred from homology"/>
<feature type="domain" description="Ribonucleotide reductase large subunit C-terminal" evidence="4">
    <location>
        <begin position="192"/>
        <end position="728"/>
    </location>
</feature>